<keyword evidence="2" id="KW-1185">Reference proteome</keyword>
<proteinExistence type="predicted"/>
<comment type="caution">
    <text evidence="1">The sequence shown here is derived from an EMBL/GenBank/DDBJ whole genome shotgun (WGS) entry which is preliminary data.</text>
</comment>
<dbReference type="EMBL" id="JAPFFF010000005">
    <property type="protein sequence ID" value="KAK8889082.1"/>
    <property type="molecule type" value="Genomic_DNA"/>
</dbReference>
<name>A0ABR2KF63_9EUKA</name>
<dbReference type="Proteomes" id="UP001470230">
    <property type="component" value="Unassembled WGS sequence"/>
</dbReference>
<evidence type="ECO:0000313" key="1">
    <source>
        <dbReference type="EMBL" id="KAK8889082.1"/>
    </source>
</evidence>
<sequence length="120" mass="13896">MSNQSGVEYTLICDGHNDQKIIIDNDTTVSEAIHLINEKFGEEQSQRPKKTQKKQKKIKFEEGIDTELIEIFGLSNYTDRSEKFNNIKFPNNELIIYLYNPAKLLLQSTTIRSKIDKDSL</sequence>
<reference evidence="1 2" key="1">
    <citation type="submission" date="2024-04" db="EMBL/GenBank/DDBJ databases">
        <title>Tritrichomonas musculus Genome.</title>
        <authorList>
            <person name="Alves-Ferreira E."/>
            <person name="Grigg M."/>
            <person name="Lorenzi H."/>
            <person name="Galac M."/>
        </authorList>
    </citation>
    <scope>NUCLEOTIDE SEQUENCE [LARGE SCALE GENOMIC DNA]</scope>
    <source>
        <strain evidence="1 2">EAF2021</strain>
    </source>
</reference>
<protein>
    <recommendedName>
        <fullName evidence="3">Ubiquitin-like domain-containing protein</fullName>
    </recommendedName>
</protein>
<organism evidence="1 2">
    <name type="scientific">Tritrichomonas musculus</name>
    <dbReference type="NCBI Taxonomy" id="1915356"/>
    <lineage>
        <taxon>Eukaryota</taxon>
        <taxon>Metamonada</taxon>
        <taxon>Parabasalia</taxon>
        <taxon>Tritrichomonadida</taxon>
        <taxon>Tritrichomonadidae</taxon>
        <taxon>Tritrichomonas</taxon>
    </lineage>
</organism>
<gene>
    <name evidence="1" type="ORF">M9Y10_033826</name>
</gene>
<accession>A0ABR2KF63</accession>
<evidence type="ECO:0008006" key="3">
    <source>
        <dbReference type="Google" id="ProtNLM"/>
    </source>
</evidence>
<evidence type="ECO:0000313" key="2">
    <source>
        <dbReference type="Proteomes" id="UP001470230"/>
    </source>
</evidence>